<evidence type="ECO:0000313" key="3">
    <source>
        <dbReference type="Proteomes" id="UP000886998"/>
    </source>
</evidence>
<dbReference type="EMBL" id="BMAV01017599">
    <property type="protein sequence ID" value="GFY69413.1"/>
    <property type="molecule type" value="Genomic_DNA"/>
</dbReference>
<comment type="caution">
    <text evidence="2">The sequence shown here is derived from an EMBL/GenBank/DDBJ whole genome shotgun (WGS) entry which is preliminary data.</text>
</comment>
<sequence>MDNYYNSPELGEMLLKSKTDVFGTLRPNRKDLPKELKIEKLTKLDLLAYKRALKALRGTVRSDALIMTNINICEYAGSGFHILHHLNISIDQTRSHISPLLVLGLIHVHDEMALSHDFQRAAFPI</sequence>
<dbReference type="Pfam" id="PF13843">
    <property type="entry name" value="DDE_Tnp_1_7"/>
    <property type="match status" value="1"/>
</dbReference>
<organism evidence="2 3">
    <name type="scientific">Trichonephila inaurata madagascariensis</name>
    <dbReference type="NCBI Taxonomy" id="2747483"/>
    <lineage>
        <taxon>Eukaryota</taxon>
        <taxon>Metazoa</taxon>
        <taxon>Ecdysozoa</taxon>
        <taxon>Arthropoda</taxon>
        <taxon>Chelicerata</taxon>
        <taxon>Arachnida</taxon>
        <taxon>Araneae</taxon>
        <taxon>Araneomorphae</taxon>
        <taxon>Entelegynae</taxon>
        <taxon>Araneoidea</taxon>
        <taxon>Nephilidae</taxon>
        <taxon>Trichonephila</taxon>
        <taxon>Trichonephila inaurata</taxon>
    </lineage>
</organism>
<name>A0A8X6YBV7_9ARAC</name>
<dbReference type="Proteomes" id="UP000886998">
    <property type="component" value="Unassembled WGS sequence"/>
</dbReference>
<proteinExistence type="predicted"/>
<dbReference type="InterPro" id="IPR029526">
    <property type="entry name" value="PGBD"/>
</dbReference>
<gene>
    <name evidence="2" type="ORF">TNIN_400421</name>
</gene>
<protein>
    <recommendedName>
        <fullName evidence="1">PiggyBac transposable element-derived protein domain-containing protein</fullName>
    </recommendedName>
</protein>
<keyword evidence="3" id="KW-1185">Reference proteome</keyword>
<feature type="domain" description="PiggyBac transposable element-derived protein" evidence="1">
    <location>
        <begin position="1"/>
        <end position="57"/>
    </location>
</feature>
<evidence type="ECO:0000313" key="2">
    <source>
        <dbReference type="EMBL" id="GFY69413.1"/>
    </source>
</evidence>
<reference evidence="2" key="1">
    <citation type="submission" date="2020-08" db="EMBL/GenBank/DDBJ databases">
        <title>Multicomponent nature underlies the extraordinary mechanical properties of spider dragline silk.</title>
        <authorList>
            <person name="Kono N."/>
            <person name="Nakamura H."/>
            <person name="Mori M."/>
            <person name="Yoshida Y."/>
            <person name="Ohtoshi R."/>
            <person name="Malay A.D."/>
            <person name="Moran D.A.P."/>
            <person name="Tomita M."/>
            <person name="Numata K."/>
            <person name="Arakawa K."/>
        </authorList>
    </citation>
    <scope>NUCLEOTIDE SEQUENCE</scope>
</reference>
<dbReference type="OrthoDB" id="6430626at2759"/>
<evidence type="ECO:0000259" key="1">
    <source>
        <dbReference type="Pfam" id="PF13843"/>
    </source>
</evidence>
<dbReference type="AlphaFoldDB" id="A0A8X6YBV7"/>
<accession>A0A8X6YBV7</accession>